<keyword evidence="2" id="KW-1185">Reference proteome</keyword>
<dbReference type="InterPro" id="IPR036291">
    <property type="entry name" value="NAD(P)-bd_dom_sf"/>
</dbReference>
<comment type="caution">
    <text evidence="1">The sequence shown here is derived from an EMBL/GenBank/DDBJ whole genome shotgun (WGS) entry which is preliminary data.</text>
</comment>
<proteinExistence type="predicted"/>
<sequence length="76" mass="7978">MERPAWEPATVAALAEAGARIYALDLDSAIVSAKTIVGVEYVPTDVTGAGSVATALDQAASDARPHHLNYRWAETP</sequence>
<dbReference type="EMBL" id="BAABKN010000014">
    <property type="protein sequence ID" value="GAA4737426.1"/>
    <property type="molecule type" value="Genomic_DNA"/>
</dbReference>
<organism evidence="1 2">
    <name type="scientific">Nocardioides endophyticus</name>
    <dbReference type="NCBI Taxonomy" id="1353775"/>
    <lineage>
        <taxon>Bacteria</taxon>
        <taxon>Bacillati</taxon>
        <taxon>Actinomycetota</taxon>
        <taxon>Actinomycetes</taxon>
        <taxon>Propionibacteriales</taxon>
        <taxon>Nocardioidaceae</taxon>
        <taxon>Nocardioides</taxon>
    </lineage>
</organism>
<protein>
    <submittedName>
        <fullName evidence="1">Uncharacterized protein</fullName>
    </submittedName>
</protein>
<name>A0ABP8YU92_9ACTN</name>
<evidence type="ECO:0000313" key="2">
    <source>
        <dbReference type="Proteomes" id="UP001499882"/>
    </source>
</evidence>
<accession>A0ABP8YU92</accession>
<evidence type="ECO:0000313" key="1">
    <source>
        <dbReference type="EMBL" id="GAA4737426.1"/>
    </source>
</evidence>
<dbReference type="RefSeq" id="WP_345526799.1">
    <property type="nucleotide sequence ID" value="NZ_BAABKN010000014.1"/>
</dbReference>
<dbReference type="SUPFAM" id="SSF51735">
    <property type="entry name" value="NAD(P)-binding Rossmann-fold domains"/>
    <property type="match status" value="1"/>
</dbReference>
<reference evidence="2" key="1">
    <citation type="journal article" date="2019" name="Int. J. Syst. Evol. Microbiol.">
        <title>The Global Catalogue of Microorganisms (GCM) 10K type strain sequencing project: providing services to taxonomists for standard genome sequencing and annotation.</title>
        <authorList>
            <consortium name="The Broad Institute Genomics Platform"/>
            <consortium name="The Broad Institute Genome Sequencing Center for Infectious Disease"/>
            <person name="Wu L."/>
            <person name="Ma J."/>
        </authorList>
    </citation>
    <scope>NUCLEOTIDE SEQUENCE [LARGE SCALE GENOMIC DNA]</scope>
    <source>
        <strain evidence="2">JCM 18532</strain>
    </source>
</reference>
<gene>
    <name evidence="1" type="ORF">GCM10023350_21790</name>
</gene>
<dbReference type="Proteomes" id="UP001499882">
    <property type="component" value="Unassembled WGS sequence"/>
</dbReference>